<organism evidence="3 4">
    <name type="scientific">Aulographum hederae CBS 113979</name>
    <dbReference type="NCBI Taxonomy" id="1176131"/>
    <lineage>
        <taxon>Eukaryota</taxon>
        <taxon>Fungi</taxon>
        <taxon>Dikarya</taxon>
        <taxon>Ascomycota</taxon>
        <taxon>Pezizomycotina</taxon>
        <taxon>Dothideomycetes</taxon>
        <taxon>Pleosporomycetidae</taxon>
        <taxon>Aulographales</taxon>
        <taxon>Aulographaceae</taxon>
    </lineage>
</organism>
<keyword evidence="4" id="KW-1185">Reference proteome</keyword>
<accession>A0A6G1GY32</accession>
<dbReference type="EMBL" id="ML977160">
    <property type="protein sequence ID" value="KAF1985722.1"/>
    <property type="molecule type" value="Genomic_DNA"/>
</dbReference>
<feature type="chain" id="PRO_5026148936" evidence="2">
    <location>
        <begin position="16"/>
        <end position="154"/>
    </location>
</feature>
<evidence type="ECO:0000256" key="2">
    <source>
        <dbReference type="SAM" id="SignalP"/>
    </source>
</evidence>
<evidence type="ECO:0000313" key="4">
    <source>
        <dbReference type="Proteomes" id="UP000800041"/>
    </source>
</evidence>
<protein>
    <submittedName>
        <fullName evidence="3">Uncharacterized protein</fullName>
    </submittedName>
</protein>
<dbReference type="Proteomes" id="UP000800041">
    <property type="component" value="Unassembled WGS sequence"/>
</dbReference>
<evidence type="ECO:0000256" key="1">
    <source>
        <dbReference type="SAM" id="MobiDB-lite"/>
    </source>
</evidence>
<feature type="region of interest" description="Disordered" evidence="1">
    <location>
        <begin position="93"/>
        <end position="116"/>
    </location>
</feature>
<dbReference type="AlphaFoldDB" id="A0A6G1GY32"/>
<name>A0A6G1GY32_9PEZI</name>
<keyword evidence="2" id="KW-0732">Signal</keyword>
<reference evidence="3" key="1">
    <citation type="journal article" date="2020" name="Stud. Mycol.">
        <title>101 Dothideomycetes genomes: a test case for predicting lifestyles and emergence of pathogens.</title>
        <authorList>
            <person name="Haridas S."/>
            <person name="Albert R."/>
            <person name="Binder M."/>
            <person name="Bloem J."/>
            <person name="Labutti K."/>
            <person name="Salamov A."/>
            <person name="Andreopoulos B."/>
            <person name="Baker S."/>
            <person name="Barry K."/>
            <person name="Bills G."/>
            <person name="Bluhm B."/>
            <person name="Cannon C."/>
            <person name="Castanera R."/>
            <person name="Culley D."/>
            <person name="Daum C."/>
            <person name="Ezra D."/>
            <person name="Gonzalez J."/>
            <person name="Henrissat B."/>
            <person name="Kuo A."/>
            <person name="Liang C."/>
            <person name="Lipzen A."/>
            <person name="Lutzoni F."/>
            <person name="Magnuson J."/>
            <person name="Mondo S."/>
            <person name="Nolan M."/>
            <person name="Ohm R."/>
            <person name="Pangilinan J."/>
            <person name="Park H.-J."/>
            <person name="Ramirez L."/>
            <person name="Alfaro M."/>
            <person name="Sun H."/>
            <person name="Tritt A."/>
            <person name="Yoshinaga Y."/>
            <person name="Zwiers L.-H."/>
            <person name="Turgeon B."/>
            <person name="Goodwin S."/>
            <person name="Spatafora J."/>
            <person name="Crous P."/>
            <person name="Grigoriev I."/>
        </authorList>
    </citation>
    <scope>NUCLEOTIDE SEQUENCE</scope>
    <source>
        <strain evidence="3">CBS 113979</strain>
    </source>
</reference>
<proteinExistence type="predicted"/>
<feature type="signal peptide" evidence="2">
    <location>
        <begin position="1"/>
        <end position="15"/>
    </location>
</feature>
<evidence type="ECO:0000313" key="3">
    <source>
        <dbReference type="EMBL" id="KAF1985722.1"/>
    </source>
</evidence>
<sequence length="154" mass="17676">MQICILGLTVQMIACESSCFQCSQKQQFTGLPSVCGTSTPERFYQHLHFEQFLYSRYQQRILHILLCRIANSRFQSHFVCRAIRVAVLYSDQNSTDTNGRTQAKGPNLSPVKQSKSFANISEKEAKQPYCQSEDSKYLRITLTKKRNDHTPTSN</sequence>
<gene>
    <name evidence="3" type="ORF">K402DRAFT_99363</name>
</gene>